<dbReference type="InterPro" id="IPR050360">
    <property type="entry name" value="MFS_Sugar_Transporters"/>
</dbReference>
<comment type="subcellular location">
    <subcellularLocation>
        <location evidence="1">Membrane</location>
        <topology evidence="1">Multi-pass membrane protein</topology>
    </subcellularLocation>
</comment>
<dbReference type="FunFam" id="1.20.1250.20:FF:000078">
    <property type="entry name" value="MFS maltose transporter, putative"/>
    <property type="match status" value="1"/>
</dbReference>
<evidence type="ECO:0000256" key="6">
    <source>
        <dbReference type="SAM" id="Phobius"/>
    </source>
</evidence>
<comment type="similarity">
    <text evidence="2">Belongs to the major facilitator superfamily. Sugar transporter (TC 2.A.1.1) family.</text>
</comment>
<dbReference type="OrthoDB" id="6612291at2759"/>
<protein>
    <submittedName>
        <fullName evidence="8">MFS general substrate transporter</fullName>
    </submittedName>
</protein>
<sequence>MADTTHCSKDVKAVHLESVAPNDNGQYSSEADAARGAAILEEENQLSLWYNAKLHWRALLICSASFTAGMAFGYDTVVNGASISMPAFFLYFGEIGPTGPYLPSIWTSLWTAMSALCQAIGAYCAGFFLDRVGRKWPAVGAGLITVVGTAVQYTSHTRGSLMAGKMVTGLGIGVAMATGTSYASEVAPLKLRAPVQSALVLFTVFMQGVALGIIRSFVPNIAQQAFRDVFAIQWGVGLILILAFALTPESPVYLINNHQYEKAHKVMRLIYGKENDPEARLAYLIKLIREENHSEHERGTYFDCFKGTDLKRTLTVMLIYIAANFAGAAFLSQSIYFLITAGLPALHSFDVSVGGFGLACIIIVASWFVGEYIHRRTGFFAGLAINFVCMLIVGCLYYSKTKGALWAIAVVMNLDISLQTSLIQGMGWPIAAELSSYRLRAKTISIGVICQTLSTWVTLFTVPYMYNVDSGDLGARTGFVFVGTTVLLLVAGYFMVPDTTGLTAEQIDHAYDQRVPPRQFRKIVGSEEFSPDEKGLEA</sequence>
<dbReference type="EMBL" id="KZ613468">
    <property type="protein sequence ID" value="PMD26374.1"/>
    <property type="molecule type" value="Genomic_DNA"/>
</dbReference>
<name>A0A2J6QJE9_9HELO</name>
<evidence type="ECO:0000256" key="3">
    <source>
        <dbReference type="ARBA" id="ARBA00022692"/>
    </source>
</evidence>
<feature type="transmembrane region" description="Helical" evidence="6">
    <location>
        <begin position="199"/>
        <end position="218"/>
    </location>
</feature>
<feature type="transmembrane region" description="Helical" evidence="6">
    <location>
        <begin position="136"/>
        <end position="154"/>
    </location>
</feature>
<dbReference type="PROSITE" id="PS50850">
    <property type="entry name" value="MFS"/>
    <property type="match status" value="1"/>
</dbReference>
<organism evidence="8 9">
    <name type="scientific">Hyaloscypha hepaticicola</name>
    <dbReference type="NCBI Taxonomy" id="2082293"/>
    <lineage>
        <taxon>Eukaryota</taxon>
        <taxon>Fungi</taxon>
        <taxon>Dikarya</taxon>
        <taxon>Ascomycota</taxon>
        <taxon>Pezizomycotina</taxon>
        <taxon>Leotiomycetes</taxon>
        <taxon>Helotiales</taxon>
        <taxon>Hyaloscyphaceae</taxon>
        <taxon>Hyaloscypha</taxon>
    </lineage>
</organism>
<dbReference type="InterPro" id="IPR005828">
    <property type="entry name" value="MFS_sugar_transport-like"/>
</dbReference>
<keyword evidence="5 6" id="KW-0472">Membrane</keyword>
<dbReference type="Proteomes" id="UP000235672">
    <property type="component" value="Unassembled WGS sequence"/>
</dbReference>
<keyword evidence="9" id="KW-1185">Reference proteome</keyword>
<evidence type="ECO:0000256" key="5">
    <source>
        <dbReference type="ARBA" id="ARBA00023136"/>
    </source>
</evidence>
<dbReference type="Pfam" id="PF00083">
    <property type="entry name" value="Sugar_tr"/>
    <property type="match status" value="1"/>
</dbReference>
<feature type="transmembrane region" description="Helical" evidence="6">
    <location>
        <begin position="444"/>
        <end position="466"/>
    </location>
</feature>
<dbReference type="PANTHER" id="PTHR48022:SF33">
    <property type="entry name" value="SUGAR PERMEASE, PUTATIVE (AFU_ORTHOLOGUE AFUA_6G12040)-RELATED"/>
    <property type="match status" value="1"/>
</dbReference>
<evidence type="ECO:0000256" key="1">
    <source>
        <dbReference type="ARBA" id="ARBA00004141"/>
    </source>
</evidence>
<dbReference type="InterPro" id="IPR036259">
    <property type="entry name" value="MFS_trans_sf"/>
</dbReference>
<evidence type="ECO:0000256" key="4">
    <source>
        <dbReference type="ARBA" id="ARBA00022989"/>
    </source>
</evidence>
<dbReference type="GO" id="GO:0005351">
    <property type="term" value="F:carbohydrate:proton symporter activity"/>
    <property type="evidence" value="ECO:0007669"/>
    <property type="project" value="TreeGrafter"/>
</dbReference>
<evidence type="ECO:0000313" key="8">
    <source>
        <dbReference type="EMBL" id="PMD26374.1"/>
    </source>
</evidence>
<accession>A0A2J6QJE9</accession>
<feature type="transmembrane region" description="Helical" evidence="6">
    <location>
        <begin position="230"/>
        <end position="247"/>
    </location>
</feature>
<dbReference type="Gene3D" id="1.20.1250.20">
    <property type="entry name" value="MFS general substrate transporter like domains"/>
    <property type="match status" value="1"/>
</dbReference>
<dbReference type="InterPro" id="IPR020846">
    <property type="entry name" value="MFS_dom"/>
</dbReference>
<evidence type="ECO:0000259" key="7">
    <source>
        <dbReference type="PROSITE" id="PS50850"/>
    </source>
</evidence>
<keyword evidence="4 6" id="KW-1133">Transmembrane helix</keyword>
<proteinExistence type="inferred from homology"/>
<evidence type="ECO:0000313" key="9">
    <source>
        <dbReference type="Proteomes" id="UP000235672"/>
    </source>
</evidence>
<feature type="transmembrane region" description="Helical" evidence="6">
    <location>
        <begin position="377"/>
        <end position="399"/>
    </location>
</feature>
<feature type="transmembrane region" description="Helical" evidence="6">
    <location>
        <begin position="109"/>
        <end position="129"/>
    </location>
</feature>
<feature type="transmembrane region" description="Helical" evidence="6">
    <location>
        <begin position="405"/>
        <end position="423"/>
    </location>
</feature>
<evidence type="ECO:0000256" key="2">
    <source>
        <dbReference type="ARBA" id="ARBA00010992"/>
    </source>
</evidence>
<dbReference type="AlphaFoldDB" id="A0A2J6QJE9"/>
<dbReference type="SUPFAM" id="SSF103473">
    <property type="entry name" value="MFS general substrate transporter"/>
    <property type="match status" value="1"/>
</dbReference>
<feature type="transmembrane region" description="Helical" evidence="6">
    <location>
        <begin position="351"/>
        <end position="370"/>
    </location>
</feature>
<dbReference type="PROSITE" id="PS00217">
    <property type="entry name" value="SUGAR_TRANSPORT_2"/>
    <property type="match status" value="1"/>
</dbReference>
<dbReference type="PANTHER" id="PTHR48022">
    <property type="entry name" value="PLASTIDIC GLUCOSE TRANSPORTER 4"/>
    <property type="match status" value="1"/>
</dbReference>
<dbReference type="PROSITE" id="PS00216">
    <property type="entry name" value="SUGAR_TRANSPORT_1"/>
    <property type="match status" value="1"/>
</dbReference>
<feature type="transmembrane region" description="Helical" evidence="6">
    <location>
        <begin position="316"/>
        <end position="339"/>
    </location>
</feature>
<feature type="domain" description="Major facilitator superfamily (MFS) profile" evidence="7">
    <location>
        <begin position="61"/>
        <end position="500"/>
    </location>
</feature>
<gene>
    <name evidence="8" type="ORF">NA56DRAFT_343593</name>
</gene>
<feature type="transmembrane region" description="Helical" evidence="6">
    <location>
        <begin position="166"/>
        <end position="187"/>
    </location>
</feature>
<feature type="transmembrane region" description="Helical" evidence="6">
    <location>
        <begin position="478"/>
        <end position="496"/>
    </location>
</feature>
<dbReference type="InterPro" id="IPR005829">
    <property type="entry name" value="Sugar_transporter_CS"/>
</dbReference>
<keyword evidence="3 6" id="KW-0812">Transmembrane</keyword>
<reference evidence="8 9" key="1">
    <citation type="submission" date="2016-05" db="EMBL/GenBank/DDBJ databases">
        <title>A degradative enzymes factory behind the ericoid mycorrhizal symbiosis.</title>
        <authorList>
            <consortium name="DOE Joint Genome Institute"/>
            <person name="Martino E."/>
            <person name="Morin E."/>
            <person name="Grelet G."/>
            <person name="Kuo A."/>
            <person name="Kohler A."/>
            <person name="Daghino S."/>
            <person name="Barry K."/>
            <person name="Choi C."/>
            <person name="Cichocki N."/>
            <person name="Clum A."/>
            <person name="Copeland A."/>
            <person name="Hainaut M."/>
            <person name="Haridas S."/>
            <person name="Labutti K."/>
            <person name="Lindquist E."/>
            <person name="Lipzen A."/>
            <person name="Khouja H.-R."/>
            <person name="Murat C."/>
            <person name="Ohm R."/>
            <person name="Olson A."/>
            <person name="Spatafora J."/>
            <person name="Veneault-Fourrey C."/>
            <person name="Henrissat B."/>
            <person name="Grigoriev I."/>
            <person name="Martin F."/>
            <person name="Perotto S."/>
        </authorList>
    </citation>
    <scope>NUCLEOTIDE SEQUENCE [LARGE SCALE GENOMIC DNA]</scope>
    <source>
        <strain evidence="8 9">UAMH 7357</strain>
    </source>
</reference>
<dbReference type="GO" id="GO:0016020">
    <property type="term" value="C:membrane"/>
    <property type="evidence" value="ECO:0007669"/>
    <property type="project" value="UniProtKB-SubCell"/>
</dbReference>